<dbReference type="PANTHER" id="PTHR34251:SF1">
    <property type="entry name" value="LEUCINE, GLUTAMATE AND LYSINE RICH 1"/>
    <property type="match status" value="1"/>
</dbReference>
<keyword evidence="2" id="KW-1185">Reference proteome</keyword>
<dbReference type="EMBL" id="CACRXK020002932">
    <property type="protein sequence ID" value="CAB3996715.1"/>
    <property type="molecule type" value="Genomic_DNA"/>
</dbReference>
<dbReference type="InterPro" id="IPR038799">
    <property type="entry name" value="LEKR1"/>
</dbReference>
<protein>
    <submittedName>
        <fullName evidence="1">Uncharacterized protein</fullName>
    </submittedName>
</protein>
<dbReference type="AlphaFoldDB" id="A0A6S7GYP8"/>
<organism evidence="1 2">
    <name type="scientific">Paramuricea clavata</name>
    <name type="common">Red gorgonian</name>
    <name type="synonym">Violescent sea-whip</name>
    <dbReference type="NCBI Taxonomy" id="317549"/>
    <lineage>
        <taxon>Eukaryota</taxon>
        <taxon>Metazoa</taxon>
        <taxon>Cnidaria</taxon>
        <taxon>Anthozoa</taxon>
        <taxon>Octocorallia</taxon>
        <taxon>Malacalcyonacea</taxon>
        <taxon>Plexauridae</taxon>
        <taxon>Paramuricea</taxon>
    </lineage>
</organism>
<comment type="caution">
    <text evidence="1">The sequence shown here is derived from an EMBL/GenBank/DDBJ whole genome shotgun (WGS) entry which is preliminary data.</text>
</comment>
<evidence type="ECO:0000313" key="2">
    <source>
        <dbReference type="Proteomes" id="UP001152795"/>
    </source>
</evidence>
<reference evidence="1" key="1">
    <citation type="submission" date="2020-04" db="EMBL/GenBank/DDBJ databases">
        <authorList>
            <person name="Alioto T."/>
            <person name="Alioto T."/>
            <person name="Gomez Garrido J."/>
        </authorList>
    </citation>
    <scope>NUCLEOTIDE SEQUENCE</scope>
    <source>
        <strain evidence="1">A484AB</strain>
    </source>
</reference>
<name>A0A6S7GYP8_PARCT</name>
<evidence type="ECO:0000313" key="1">
    <source>
        <dbReference type="EMBL" id="CAB3996715.1"/>
    </source>
</evidence>
<gene>
    <name evidence="1" type="ORF">PACLA_8A019259</name>
</gene>
<accession>A0A6S7GYP8</accession>
<proteinExistence type="predicted"/>
<dbReference type="PANTHER" id="PTHR34251">
    <property type="entry name" value="LEUCINE-, GLUTAMATE- AND LYSINE-RICH PROTEIN 1"/>
    <property type="match status" value="1"/>
</dbReference>
<dbReference type="OrthoDB" id="10256467at2759"/>
<dbReference type="Proteomes" id="UP001152795">
    <property type="component" value="Unassembled WGS sequence"/>
</dbReference>
<sequence length="662" mass="77501">MTNSESTSFAVPQHPLPDEIQQMKRDETVCKFCGVSYLIHNEVKALQEKLAEAEKQMEFYKGSVEREKVLKEKMENMNAEFLKQSQKLKDQDQQLELFKSDLKMKAKLINEMYLQKRQYESNIQEEQSKSEKLSSRISHLSSTLQCYNAFLSQQKESLNSLRKDVLEHKMLSRELLEKKVNRVTEILKKKVIQERLDTEAKCKKMNEQLLNFQNEINRLREADTKSHDLQTKYVEIQNKLDVYEKHVSQLEEGNKTLRKKNTAIENGLIQKSREETEVKNSLEIVKREKQEDHFKYKESLMKKDEELKKLNALCKSLEKLMNEKSAAEKEVREKVTDKDVQLKNLEETVSGMRVESGKLKLEREQTIIAHHNRIEQLRESYAKKLEASEKTCRVLQNELDEIKRKVDIDIEGSQRSLKEEFEKELKGLNAKHSEEVDIMEVEINNLKDKLEQDNSAFRNLKEEMNQLKNALSTNKTRNAQEVQKYQNEILDLKRSLEASQHKKNEHENNDLKTKYEAMQKSLQSSKTQMKVMEQKLTAKNSEMSILQDTVRRECEERLELTQALSDARMHLLSLQQNPEAPRQFPIKRLNRPTVNNSDLKIDPVVTSASCDMTSSETSEIIQSRVRRIKSTGSERATRESVDSFRDRIAAALGRESRFNHSR</sequence>